<dbReference type="Proteomes" id="UP000008021">
    <property type="component" value="Chromosome 3"/>
</dbReference>
<reference evidence="2" key="1">
    <citation type="submission" date="2015-04" db="UniProtKB">
        <authorList>
            <consortium name="EnsemblPlants"/>
        </authorList>
    </citation>
    <scope>IDENTIFICATION</scope>
</reference>
<feature type="region of interest" description="Disordered" evidence="1">
    <location>
        <begin position="99"/>
        <end position="120"/>
    </location>
</feature>
<keyword evidence="3" id="KW-1185">Reference proteome</keyword>
<evidence type="ECO:0000256" key="1">
    <source>
        <dbReference type="SAM" id="MobiDB-lite"/>
    </source>
</evidence>
<evidence type="ECO:0000313" key="2">
    <source>
        <dbReference type="EnsemblPlants" id="OMERI03G34420.4"/>
    </source>
</evidence>
<dbReference type="HOGENOM" id="CLU_875449_0_0_1"/>
<accession>A0A0E0D855</accession>
<organism evidence="2">
    <name type="scientific">Oryza meridionalis</name>
    <dbReference type="NCBI Taxonomy" id="40149"/>
    <lineage>
        <taxon>Eukaryota</taxon>
        <taxon>Viridiplantae</taxon>
        <taxon>Streptophyta</taxon>
        <taxon>Embryophyta</taxon>
        <taxon>Tracheophyta</taxon>
        <taxon>Spermatophyta</taxon>
        <taxon>Magnoliopsida</taxon>
        <taxon>Liliopsida</taxon>
        <taxon>Poales</taxon>
        <taxon>Poaceae</taxon>
        <taxon>BOP clade</taxon>
        <taxon>Oryzoideae</taxon>
        <taxon>Oryzeae</taxon>
        <taxon>Oryzinae</taxon>
        <taxon>Oryza</taxon>
    </lineage>
</organism>
<protein>
    <submittedName>
        <fullName evidence="2">Uncharacterized protein</fullName>
    </submittedName>
</protein>
<feature type="compositionally biased region" description="Low complexity" evidence="1">
    <location>
        <begin position="101"/>
        <end position="116"/>
    </location>
</feature>
<evidence type="ECO:0000313" key="3">
    <source>
        <dbReference type="Proteomes" id="UP000008021"/>
    </source>
</evidence>
<feature type="region of interest" description="Disordered" evidence="1">
    <location>
        <begin position="180"/>
        <end position="255"/>
    </location>
</feature>
<feature type="compositionally biased region" description="Low complexity" evidence="1">
    <location>
        <begin position="151"/>
        <end position="167"/>
    </location>
</feature>
<feature type="compositionally biased region" description="Low complexity" evidence="1">
    <location>
        <begin position="184"/>
        <end position="208"/>
    </location>
</feature>
<proteinExistence type="predicted"/>
<dbReference type="Gramene" id="OMERI03G34420.4">
    <property type="protein sequence ID" value="OMERI03G34420.4"/>
    <property type="gene ID" value="OMERI03G34420"/>
</dbReference>
<dbReference type="AlphaFoldDB" id="A0A0E0D855"/>
<feature type="region of interest" description="Disordered" evidence="1">
    <location>
        <begin position="147"/>
        <end position="167"/>
    </location>
</feature>
<dbReference type="EnsemblPlants" id="OMERI03G34420.4">
    <property type="protein sequence ID" value="OMERI03G34420.4"/>
    <property type="gene ID" value="OMERI03G34420"/>
</dbReference>
<feature type="region of interest" description="Disordered" evidence="1">
    <location>
        <begin position="296"/>
        <end position="318"/>
    </location>
</feature>
<name>A0A0E0D855_9ORYZ</name>
<reference evidence="2" key="2">
    <citation type="submission" date="2018-05" db="EMBL/GenBank/DDBJ databases">
        <title>OmerRS3 (Oryza meridionalis Reference Sequence Version 3).</title>
        <authorList>
            <person name="Zhang J."/>
            <person name="Kudrna D."/>
            <person name="Lee S."/>
            <person name="Talag J."/>
            <person name="Welchert J."/>
            <person name="Wing R.A."/>
        </authorList>
    </citation>
    <scope>NUCLEOTIDE SEQUENCE [LARGE SCALE GENOMIC DNA]</scope>
    <source>
        <strain evidence="2">cv. OR44</strain>
    </source>
</reference>
<sequence length="318" mass="32930">MAMVASRPCHHQRFISLPSVIARRGICLRHEKLTTILLYSSLSSFSATANVATCCRNACASGGLAPSTPPFFSAASFHSLAIPRALSRAACGTMGRAAPISGSGSASAGTTASRMSTHAHARSVGDLTARLSMGNTSETASMANLAGSTQRLSASGSSARSASTSLRLATTKVKNPAESMLAQSDLSPSAIPAASAEAEPVVPASPLARESSWESASETEPSMEASRRRSASSLREVRTSRKRRLVRSVSERAARRRSSEPKCSVSCWYRRVQVESSCCCRSSSAKPSLTAALVAESTPTPTTASAAGAAIAQAPPKP</sequence>